<dbReference type="OrthoDB" id="9795222at2"/>
<dbReference type="PANTHER" id="PTHR31339:SF9">
    <property type="entry name" value="PLASMIN AND FIBRONECTIN-BINDING PROTEIN A"/>
    <property type="match status" value="1"/>
</dbReference>
<dbReference type="SMART" id="SM00710">
    <property type="entry name" value="PbH1"/>
    <property type="match status" value="5"/>
</dbReference>
<sequence length="482" mass="52834">MAPFPMRSFRKPSFPDRTIDIREEGAQPGVKATEAIHAAIVKAHAAGGGTVLIPAGDWLSGRITLKSNVNLHVAQGARLRFSGELADYRPAVFTRHEGVEVMSLGACIYALDADNIAVTGRGTLLGPEDGPVKRQMMTQDVVERFVPLDKPVAERVYEGQGGAPIFLPMFISPTRCTNVYIEGVTLEQTAFWNIVPVYCDGVVIRGVTVNSVGIPRGDGIDIESSRNVLIEYSTLNNGDDCFTLKAGRGRDGRRVNRPTENVVIRHCLAKQGHGAVTVGSETAGVIRNLYVHDCVFDDTDVGIRLKTRRPRAGGGENLIYERLRMRLSGKMFRCDMLGSVTYVGELANRLPARDANELTPFFRDVTIRDVVVEGATRIIHVTGIPESPLTNLLVENARIRGELLITAADLRGMTLRNVQIESQSPELNLLDARGVLFDRVTFDVPGGRVQANIEGPESGDIRFHDCRPARPVGWRTDAYQEP</sequence>
<name>A0A5C5VBX4_9BACT</name>
<dbReference type="Proteomes" id="UP000316714">
    <property type="component" value="Unassembled WGS sequence"/>
</dbReference>
<dbReference type="PANTHER" id="PTHR31339">
    <property type="entry name" value="PECTIN LYASE-RELATED"/>
    <property type="match status" value="1"/>
</dbReference>
<organism evidence="5 6">
    <name type="scientific">Posidoniimonas corsicana</name>
    <dbReference type="NCBI Taxonomy" id="1938618"/>
    <lineage>
        <taxon>Bacteria</taxon>
        <taxon>Pseudomonadati</taxon>
        <taxon>Planctomycetota</taxon>
        <taxon>Planctomycetia</taxon>
        <taxon>Pirellulales</taxon>
        <taxon>Lacipirellulaceae</taxon>
        <taxon>Posidoniimonas</taxon>
    </lineage>
</organism>
<evidence type="ECO:0000256" key="2">
    <source>
        <dbReference type="ARBA" id="ARBA00022801"/>
    </source>
</evidence>
<dbReference type="GO" id="GO:0004650">
    <property type="term" value="F:polygalacturonase activity"/>
    <property type="evidence" value="ECO:0007669"/>
    <property type="project" value="InterPro"/>
</dbReference>
<accession>A0A5C5VBX4</accession>
<dbReference type="InterPro" id="IPR000743">
    <property type="entry name" value="Glyco_hydro_28"/>
</dbReference>
<comment type="caution">
    <text evidence="5">The sequence shown here is derived from an EMBL/GenBank/DDBJ whole genome shotgun (WGS) entry which is preliminary data.</text>
</comment>
<dbReference type="Gene3D" id="2.160.20.10">
    <property type="entry name" value="Single-stranded right-handed beta-helix, Pectin lyase-like"/>
    <property type="match status" value="1"/>
</dbReference>
<evidence type="ECO:0000313" key="6">
    <source>
        <dbReference type="Proteomes" id="UP000316714"/>
    </source>
</evidence>
<keyword evidence="3 4" id="KW-0326">Glycosidase</keyword>
<dbReference type="Pfam" id="PF00295">
    <property type="entry name" value="Glyco_hydro_28"/>
    <property type="match status" value="1"/>
</dbReference>
<evidence type="ECO:0000313" key="5">
    <source>
        <dbReference type="EMBL" id="TWT35751.1"/>
    </source>
</evidence>
<dbReference type="InterPro" id="IPR012334">
    <property type="entry name" value="Pectin_lyas_fold"/>
</dbReference>
<dbReference type="GO" id="GO:0033917">
    <property type="term" value="F:exo-poly-alpha-galacturonosidase activity"/>
    <property type="evidence" value="ECO:0007669"/>
    <property type="project" value="UniProtKB-EC"/>
</dbReference>
<proteinExistence type="inferred from homology"/>
<dbReference type="InterPro" id="IPR051801">
    <property type="entry name" value="GH28_Enzymes"/>
</dbReference>
<dbReference type="EMBL" id="SIHJ01000001">
    <property type="protein sequence ID" value="TWT35751.1"/>
    <property type="molecule type" value="Genomic_DNA"/>
</dbReference>
<keyword evidence="6" id="KW-1185">Reference proteome</keyword>
<dbReference type="AlphaFoldDB" id="A0A5C5VBX4"/>
<dbReference type="InterPro" id="IPR011050">
    <property type="entry name" value="Pectin_lyase_fold/virulence"/>
</dbReference>
<reference evidence="5 6" key="1">
    <citation type="submission" date="2019-02" db="EMBL/GenBank/DDBJ databases">
        <title>Deep-cultivation of Planctomycetes and their phenomic and genomic characterization uncovers novel biology.</title>
        <authorList>
            <person name="Wiegand S."/>
            <person name="Jogler M."/>
            <person name="Boedeker C."/>
            <person name="Pinto D."/>
            <person name="Vollmers J."/>
            <person name="Rivas-Marin E."/>
            <person name="Kohn T."/>
            <person name="Peeters S.H."/>
            <person name="Heuer A."/>
            <person name="Rast P."/>
            <person name="Oberbeckmann S."/>
            <person name="Bunk B."/>
            <person name="Jeske O."/>
            <person name="Meyerdierks A."/>
            <person name="Storesund J.E."/>
            <person name="Kallscheuer N."/>
            <person name="Luecker S."/>
            <person name="Lage O.M."/>
            <person name="Pohl T."/>
            <person name="Merkel B.J."/>
            <person name="Hornburger P."/>
            <person name="Mueller R.-W."/>
            <person name="Bruemmer F."/>
            <person name="Labrenz M."/>
            <person name="Spormann A.M."/>
            <person name="Op Den Camp H."/>
            <person name="Overmann J."/>
            <person name="Amann R."/>
            <person name="Jetten M.S.M."/>
            <person name="Mascher T."/>
            <person name="Medema M.H."/>
            <person name="Devos D.P."/>
            <person name="Kaster A.-K."/>
            <person name="Ovreas L."/>
            <person name="Rohde M."/>
            <person name="Galperin M.Y."/>
            <person name="Jogler C."/>
        </authorList>
    </citation>
    <scope>NUCLEOTIDE SEQUENCE [LARGE SCALE GENOMIC DNA]</scope>
    <source>
        <strain evidence="5 6">KOR34</strain>
    </source>
</reference>
<protein>
    <submittedName>
        <fullName evidence="5">Exo-poly-alpha-D-galacturonosidase</fullName>
        <ecNumber evidence="5">3.2.1.82</ecNumber>
    </submittedName>
</protein>
<gene>
    <name evidence="5" type="primary">pehX_1</name>
    <name evidence="5" type="ORF">KOR34_06450</name>
</gene>
<dbReference type="InterPro" id="IPR006626">
    <property type="entry name" value="PbH1"/>
</dbReference>
<dbReference type="EC" id="3.2.1.82" evidence="5"/>
<keyword evidence="2 4" id="KW-0378">Hydrolase</keyword>
<evidence type="ECO:0000256" key="3">
    <source>
        <dbReference type="ARBA" id="ARBA00023295"/>
    </source>
</evidence>
<evidence type="ECO:0000256" key="4">
    <source>
        <dbReference type="RuleBase" id="RU361169"/>
    </source>
</evidence>
<evidence type="ECO:0000256" key="1">
    <source>
        <dbReference type="ARBA" id="ARBA00008834"/>
    </source>
</evidence>
<dbReference type="GO" id="GO:0005975">
    <property type="term" value="P:carbohydrate metabolic process"/>
    <property type="evidence" value="ECO:0007669"/>
    <property type="project" value="InterPro"/>
</dbReference>
<dbReference type="SUPFAM" id="SSF51126">
    <property type="entry name" value="Pectin lyase-like"/>
    <property type="match status" value="1"/>
</dbReference>
<comment type="similarity">
    <text evidence="1 4">Belongs to the glycosyl hydrolase 28 family.</text>
</comment>